<evidence type="ECO:0000256" key="5">
    <source>
        <dbReference type="ARBA" id="ARBA00022692"/>
    </source>
</evidence>
<reference evidence="11 12" key="1">
    <citation type="submission" date="2018-11" db="EMBL/GenBank/DDBJ databases">
        <title>Vibrio LJC006 sp. nov., isolated from seawater during the bloom of the enteromorpha.</title>
        <authorList>
            <person name="Liang J."/>
        </authorList>
    </citation>
    <scope>NUCLEOTIDE SEQUENCE [LARGE SCALE GENOMIC DNA]</scope>
    <source>
        <strain evidence="11 12">LJC006</strain>
    </source>
</reference>
<dbReference type="GO" id="GO:0005886">
    <property type="term" value="C:plasma membrane"/>
    <property type="evidence" value="ECO:0007669"/>
    <property type="project" value="UniProtKB-SubCell"/>
</dbReference>
<evidence type="ECO:0000256" key="4">
    <source>
        <dbReference type="ARBA" id="ARBA00022679"/>
    </source>
</evidence>
<keyword evidence="2" id="KW-1003">Cell membrane</keyword>
<evidence type="ECO:0000313" key="12">
    <source>
        <dbReference type="Proteomes" id="UP000281112"/>
    </source>
</evidence>
<keyword evidence="3" id="KW-0997">Cell inner membrane</keyword>
<dbReference type="EMBL" id="RJVQ01000005">
    <property type="protein sequence ID" value="RQW62730.1"/>
    <property type="molecule type" value="Genomic_DNA"/>
</dbReference>
<feature type="transmembrane region" description="Helical" evidence="8">
    <location>
        <begin position="51"/>
        <end position="71"/>
    </location>
</feature>
<dbReference type="GO" id="GO:0016776">
    <property type="term" value="F:phosphotransferase activity, phosphate group as acceptor"/>
    <property type="evidence" value="ECO:0007669"/>
    <property type="project" value="TreeGrafter"/>
</dbReference>
<dbReference type="Pfam" id="PF00884">
    <property type="entry name" value="Sulfatase"/>
    <property type="match status" value="1"/>
</dbReference>
<dbReference type="InterPro" id="IPR012549">
    <property type="entry name" value="EptA-like_N"/>
</dbReference>
<comment type="caution">
    <text evidence="11">The sequence shown here is derived from an EMBL/GenBank/DDBJ whole genome shotgun (WGS) entry which is preliminary data.</text>
</comment>
<dbReference type="InterPro" id="IPR040423">
    <property type="entry name" value="PEA_transferase"/>
</dbReference>
<evidence type="ECO:0000313" key="11">
    <source>
        <dbReference type="EMBL" id="RQW62730.1"/>
    </source>
</evidence>
<gene>
    <name evidence="11" type="ORF">EES38_13470</name>
</gene>
<dbReference type="InterPro" id="IPR058130">
    <property type="entry name" value="PEA_transf_C"/>
</dbReference>
<evidence type="ECO:0000256" key="8">
    <source>
        <dbReference type="SAM" id="Phobius"/>
    </source>
</evidence>
<feature type="transmembrane region" description="Helical" evidence="8">
    <location>
        <begin position="120"/>
        <end position="142"/>
    </location>
</feature>
<dbReference type="InterPro" id="IPR000917">
    <property type="entry name" value="Sulfatase_N"/>
</dbReference>
<evidence type="ECO:0000256" key="6">
    <source>
        <dbReference type="ARBA" id="ARBA00022989"/>
    </source>
</evidence>
<name>A0A3N9TFA8_9VIBR</name>
<keyword evidence="12" id="KW-1185">Reference proteome</keyword>
<dbReference type="OrthoDB" id="9786870at2"/>
<keyword evidence="6 8" id="KW-1133">Transmembrane helix</keyword>
<sequence length="554" mass="62880">MKLLKKIKNQGLSYHIITMILAAYFALVLNLPIYKDLAGIFSKLETVDKGFIFSIPFFFFFALTLIFSVFTWPKITKLLFSVVILVSSIVCYATFNYGIIFDVDMIQNILETNTGEASSYLSITSIVWIVGLGILPVALLVWVPIKREKVLPFFFKKMGTMVIACLGIVLIASMYYQDYVSVGRNNSYLRKLIIPTYYVHSIDKYVRNTYFSKPIPFKSIGTDAKQVADIDSNHKPTLMVIVLGETARGQNYPYNGYHRNTTPYTDKMNMVSFKDVHSCGTATAISVPCMFSRLDHADYDEQQAYHQDNLLDVLKRADVDVLWRENDGASKGIPVNVNYQNIERTDKHPLCDNSSCLDMALLQDFDKNVDDLNGNRLIVLHLIGSHGPTYFKRYPDNFAYFQPDCPRSDIENCTQEQLINSYDNTIRYTDYVVSEAINKLKSLSDKYNTGLMYLSDHGESLGEDGIYLHGMPYSLAPVYQKRVPMMVWLSPQMQQTKDIDESCLRTEAGKGGFSHDNLFDSILGVMDVSTNIYRGKTDIFAACRAHSPLTLAKN</sequence>
<evidence type="ECO:0000256" key="1">
    <source>
        <dbReference type="ARBA" id="ARBA00004429"/>
    </source>
</evidence>
<feature type="transmembrane region" description="Helical" evidence="8">
    <location>
        <begin position="12"/>
        <end position="31"/>
    </location>
</feature>
<accession>A0A3N9TFA8</accession>
<dbReference type="GO" id="GO:0009244">
    <property type="term" value="P:lipopolysaccharide core region biosynthetic process"/>
    <property type="evidence" value="ECO:0007669"/>
    <property type="project" value="TreeGrafter"/>
</dbReference>
<dbReference type="Gene3D" id="3.40.720.10">
    <property type="entry name" value="Alkaline Phosphatase, subunit A"/>
    <property type="match status" value="1"/>
</dbReference>
<proteinExistence type="predicted"/>
<dbReference type="CDD" id="cd16017">
    <property type="entry name" value="LptA"/>
    <property type="match status" value="1"/>
</dbReference>
<evidence type="ECO:0000256" key="7">
    <source>
        <dbReference type="ARBA" id="ARBA00023136"/>
    </source>
</evidence>
<dbReference type="PANTHER" id="PTHR30443:SF0">
    <property type="entry name" value="PHOSPHOETHANOLAMINE TRANSFERASE EPTA"/>
    <property type="match status" value="1"/>
</dbReference>
<feature type="domain" description="Phosphoethanolamine transferase N-terminal" evidence="10">
    <location>
        <begin position="60"/>
        <end position="209"/>
    </location>
</feature>
<keyword evidence="4 11" id="KW-0808">Transferase</keyword>
<dbReference type="NCBIfam" id="NF028537">
    <property type="entry name" value="P_eth_NH2_trans"/>
    <property type="match status" value="1"/>
</dbReference>
<feature type="transmembrane region" description="Helical" evidence="8">
    <location>
        <begin position="78"/>
        <end position="100"/>
    </location>
</feature>
<evidence type="ECO:0000256" key="3">
    <source>
        <dbReference type="ARBA" id="ARBA00022519"/>
    </source>
</evidence>
<dbReference type="SUPFAM" id="SSF53649">
    <property type="entry name" value="Alkaline phosphatase-like"/>
    <property type="match status" value="1"/>
</dbReference>
<dbReference type="AlphaFoldDB" id="A0A3N9TFA8"/>
<dbReference type="Pfam" id="PF08019">
    <property type="entry name" value="EptA_B_N"/>
    <property type="match status" value="1"/>
</dbReference>
<dbReference type="RefSeq" id="WP_124937723.1">
    <property type="nucleotide sequence ID" value="NZ_RJVQ01000005.1"/>
</dbReference>
<protein>
    <submittedName>
        <fullName evidence="11">Phosphoethanolamine--lipid A transferase</fullName>
    </submittedName>
</protein>
<dbReference type="InterPro" id="IPR017850">
    <property type="entry name" value="Alkaline_phosphatase_core_sf"/>
</dbReference>
<keyword evidence="5 8" id="KW-0812">Transmembrane</keyword>
<organism evidence="11 12">
    <name type="scientific">Vibrio viridaestus</name>
    <dbReference type="NCBI Taxonomy" id="2487322"/>
    <lineage>
        <taxon>Bacteria</taxon>
        <taxon>Pseudomonadati</taxon>
        <taxon>Pseudomonadota</taxon>
        <taxon>Gammaproteobacteria</taxon>
        <taxon>Vibrionales</taxon>
        <taxon>Vibrionaceae</taxon>
        <taxon>Vibrio</taxon>
    </lineage>
</organism>
<comment type="subcellular location">
    <subcellularLocation>
        <location evidence="1">Cell inner membrane</location>
        <topology evidence="1">Multi-pass membrane protein</topology>
    </subcellularLocation>
</comment>
<evidence type="ECO:0000259" key="10">
    <source>
        <dbReference type="Pfam" id="PF08019"/>
    </source>
</evidence>
<feature type="domain" description="Sulfatase N-terminal" evidence="9">
    <location>
        <begin position="239"/>
        <end position="528"/>
    </location>
</feature>
<feature type="transmembrane region" description="Helical" evidence="8">
    <location>
        <begin position="154"/>
        <end position="176"/>
    </location>
</feature>
<evidence type="ECO:0000259" key="9">
    <source>
        <dbReference type="Pfam" id="PF00884"/>
    </source>
</evidence>
<dbReference type="PANTHER" id="PTHR30443">
    <property type="entry name" value="INNER MEMBRANE PROTEIN"/>
    <property type="match status" value="1"/>
</dbReference>
<keyword evidence="7 8" id="KW-0472">Membrane</keyword>
<dbReference type="Proteomes" id="UP000281112">
    <property type="component" value="Unassembled WGS sequence"/>
</dbReference>
<evidence type="ECO:0000256" key="2">
    <source>
        <dbReference type="ARBA" id="ARBA00022475"/>
    </source>
</evidence>